<name>A0A561BLD4_9ACTN</name>
<dbReference type="PANTHER" id="PTHR12110:SF41">
    <property type="entry name" value="INOSOSE DEHYDRATASE"/>
    <property type="match status" value="1"/>
</dbReference>
<gene>
    <name evidence="2" type="ORF">FB561_0723</name>
</gene>
<dbReference type="InterPro" id="IPR013022">
    <property type="entry name" value="Xyl_isomerase-like_TIM-brl"/>
</dbReference>
<protein>
    <submittedName>
        <fullName evidence="2">Sugar phosphate isomerase/epimerase</fullName>
    </submittedName>
</protein>
<proteinExistence type="predicted"/>
<dbReference type="SUPFAM" id="SSF51658">
    <property type="entry name" value="Xylose isomerase-like"/>
    <property type="match status" value="1"/>
</dbReference>
<evidence type="ECO:0000313" key="2">
    <source>
        <dbReference type="EMBL" id="TWD79659.1"/>
    </source>
</evidence>
<dbReference type="InterPro" id="IPR036237">
    <property type="entry name" value="Xyl_isomerase-like_sf"/>
</dbReference>
<evidence type="ECO:0000313" key="3">
    <source>
        <dbReference type="Proteomes" id="UP000318380"/>
    </source>
</evidence>
<organism evidence="2 3">
    <name type="scientific">Kribbella amoyensis</name>
    <dbReference type="NCBI Taxonomy" id="996641"/>
    <lineage>
        <taxon>Bacteria</taxon>
        <taxon>Bacillati</taxon>
        <taxon>Actinomycetota</taxon>
        <taxon>Actinomycetes</taxon>
        <taxon>Propionibacteriales</taxon>
        <taxon>Kribbellaceae</taxon>
        <taxon>Kribbella</taxon>
    </lineage>
</organism>
<dbReference type="GO" id="GO:0016853">
    <property type="term" value="F:isomerase activity"/>
    <property type="evidence" value="ECO:0007669"/>
    <property type="project" value="UniProtKB-KW"/>
</dbReference>
<dbReference type="RefSeq" id="WP_145802965.1">
    <property type="nucleotide sequence ID" value="NZ_VIVK01000001.1"/>
</dbReference>
<reference evidence="2 3" key="1">
    <citation type="submission" date="2019-06" db="EMBL/GenBank/DDBJ databases">
        <title>Sequencing the genomes of 1000 actinobacteria strains.</title>
        <authorList>
            <person name="Klenk H.-P."/>
        </authorList>
    </citation>
    <scope>NUCLEOTIDE SEQUENCE [LARGE SCALE GENOMIC DNA]</scope>
    <source>
        <strain evidence="2 3">DSM 24683</strain>
    </source>
</reference>
<dbReference type="Gene3D" id="3.20.20.150">
    <property type="entry name" value="Divalent-metal-dependent TIM barrel enzymes"/>
    <property type="match status" value="1"/>
</dbReference>
<comment type="caution">
    <text evidence="2">The sequence shown here is derived from an EMBL/GenBank/DDBJ whole genome shotgun (WGS) entry which is preliminary data.</text>
</comment>
<dbReference type="Pfam" id="PF01261">
    <property type="entry name" value="AP_endonuc_2"/>
    <property type="match status" value="1"/>
</dbReference>
<evidence type="ECO:0000259" key="1">
    <source>
        <dbReference type="Pfam" id="PF01261"/>
    </source>
</evidence>
<dbReference type="EMBL" id="VIVK01000001">
    <property type="protein sequence ID" value="TWD79659.1"/>
    <property type="molecule type" value="Genomic_DNA"/>
</dbReference>
<feature type="domain" description="Xylose isomerase-like TIM barrel" evidence="1">
    <location>
        <begin position="22"/>
        <end position="164"/>
    </location>
</feature>
<keyword evidence="3" id="KW-1185">Reference proteome</keyword>
<keyword evidence="2" id="KW-0413">Isomerase</keyword>
<sequence length="250" mass="26972">MGVRTGLVSVTFRQLAVEEVVDTAVRTGLSAIEWGGDVHVPLGDLPAARKVRALCEDRGIAIAAYGSYLRAGSVDREEIRAAVTTAAELGAPRIRVWAGTVGTAEAGVGDRMAVTRGLGELADVAAGADIEIAMEFHRGTLTDEVDSTITLLLDVGAPNLKTYWQPPVDADDATCLDQLEALMPWLSTVHVFSWWPSNHRLPLTGRESLWRPVLARLAAEPREINALLEFVVDDSVDQLTKDAADLHAWL</sequence>
<dbReference type="OrthoDB" id="9815124at2"/>
<accession>A0A561BLD4</accession>
<dbReference type="InterPro" id="IPR050312">
    <property type="entry name" value="IolE/XylAMocC-like"/>
</dbReference>
<dbReference type="Proteomes" id="UP000318380">
    <property type="component" value="Unassembled WGS sequence"/>
</dbReference>
<dbReference type="PANTHER" id="PTHR12110">
    <property type="entry name" value="HYDROXYPYRUVATE ISOMERASE"/>
    <property type="match status" value="1"/>
</dbReference>
<dbReference type="AlphaFoldDB" id="A0A561BLD4"/>